<dbReference type="GO" id="GO:0016787">
    <property type="term" value="F:hydrolase activity"/>
    <property type="evidence" value="ECO:0007669"/>
    <property type="project" value="UniProtKB-KW"/>
</dbReference>
<evidence type="ECO:0000313" key="3">
    <source>
        <dbReference type="EMBL" id="CAA6817140.1"/>
    </source>
</evidence>
<dbReference type="PIRSF" id="PIRSF000714">
    <property type="entry name" value="HIT"/>
    <property type="match status" value="1"/>
</dbReference>
<dbReference type="InterPro" id="IPR026026">
    <property type="entry name" value="HIT_Hint"/>
</dbReference>
<protein>
    <submittedName>
        <fullName evidence="3">Diadenosine tetraphosphate (Ap4A) hydrolase and other HIT family hydrolases</fullName>
    </submittedName>
</protein>
<dbReference type="PROSITE" id="PS51084">
    <property type="entry name" value="HIT_2"/>
    <property type="match status" value="1"/>
</dbReference>
<sequence length="138" mass="15866">MSFELHQQLAADCLVVGDLPLCRVLLANDERYPWFILVPRRVAIMEIHQLKTEDRDQLWLESDWFSHQLEQLFAPDKLNIAALGNLVPQLHIHHIVRFKTDDAWPAPVWGKHPAKAYPQASAEQRVGQMQAKLALFPG</sequence>
<keyword evidence="3" id="KW-0378">Hydrolase</keyword>
<comment type="caution">
    <text evidence="1">Lacks conserved residue(s) required for the propagation of feature annotation.</text>
</comment>
<proteinExistence type="predicted"/>
<dbReference type="Pfam" id="PF01230">
    <property type="entry name" value="HIT"/>
    <property type="match status" value="1"/>
</dbReference>
<dbReference type="InterPro" id="IPR036265">
    <property type="entry name" value="HIT-like_sf"/>
</dbReference>
<feature type="domain" description="HIT" evidence="2">
    <location>
        <begin position="2"/>
        <end position="104"/>
    </location>
</feature>
<accession>A0A6S6TKT4</accession>
<evidence type="ECO:0000256" key="1">
    <source>
        <dbReference type="PROSITE-ProRule" id="PRU00464"/>
    </source>
</evidence>
<dbReference type="SUPFAM" id="SSF54197">
    <property type="entry name" value="HIT-like"/>
    <property type="match status" value="1"/>
</dbReference>
<organism evidence="3">
    <name type="scientific">uncultured Thiotrichaceae bacterium</name>
    <dbReference type="NCBI Taxonomy" id="298394"/>
    <lineage>
        <taxon>Bacteria</taxon>
        <taxon>Pseudomonadati</taxon>
        <taxon>Pseudomonadota</taxon>
        <taxon>Gammaproteobacteria</taxon>
        <taxon>Thiotrichales</taxon>
        <taxon>Thiotrichaceae</taxon>
        <taxon>environmental samples</taxon>
    </lineage>
</organism>
<dbReference type="EMBL" id="CACVAV010000272">
    <property type="protein sequence ID" value="CAA6817140.1"/>
    <property type="molecule type" value="Genomic_DNA"/>
</dbReference>
<gene>
    <name evidence="3" type="ORF">HELGO_WM46976</name>
</gene>
<dbReference type="InterPro" id="IPR011146">
    <property type="entry name" value="HIT-like"/>
</dbReference>
<dbReference type="Gene3D" id="3.30.428.10">
    <property type="entry name" value="HIT-like"/>
    <property type="match status" value="1"/>
</dbReference>
<dbReference type="AlphaFoldDB" id="A0A6S6TKT4"/>
<name>A0A6S6TKT4_9GAMM</name>
<reference evidence="3" key="1">
    <citation type="submission" date="2020-01" db="EMBL/GenBank/DDBJ databases">
        <authorList>
            <person name="Meier V. D."/>
            <person name="Meier V D."/>
        </authorList>
    </citation>
    <scope>NUCLEOTIDE SEQUENCE</scope>
    <source>
        <strain evidence="3">HLG_WM_MAG_08</strain>
    </source>
</reference>
<evidence type="ECO:0000259" key="2">
    <source>
        <dbReference type="PROSITE" id="PS51084"/>
    </source>
</evidence>